<gene>
    <name evidence="3" type="ORF">NQ314_011240</name>
</gene>
<sequence>MGIFCIIREYIEVQNLCKMERWLLLHISMMGLPFVQCFYLIIGALYLFIPIMGRAGAGSHAELLIAIMISSLFGMLFSFVVPLILLVRKVERIFSLLTGLFLLSLAILILTPLGFPYSGEMNSLAPQRFMIAVRHNF</sequence>
<dbReference type="InterPro" id="IPR053974">
    <property type="entry name" value="ERMP1_1-A_TM"/>
</dbReference>
<keyword evidence="1" id="KW-0472">Membrane</keyword>
<dbReference type="EMBL" id="JANEYF010003120">
    <property type="protein sequence ID" value="KAJ8939086.1"/>
    <property type="molecule type" value="Genomic_DNA"/>
</dbReference>
<dbReference type="Proteomes" id="UP001162156">
    <property type="component" value="Unassembled WGS sequence"/>
</dbReference>
<dbReference type="AlphaFoldDB" id="A0AAV8XKJ2"/>
<keyword evidence="1" id="KW-0812">Transmembrane</keyword>
<name>A0AAV8XKJ2_9CUCU</name>
<keyword evidence="4" id="KW-1185">Reference proteome</keyword>
<feature type="transmembrane region" description="Helical" evidence="1">
    <location>
        <begin position="93"/>
        <end position="115"/>
    </location>
</feature>
<evidence type="ECO:0000313" key="3">
    <source>
        <dbReference type="EMBL" id="KAJ8939086.1"/>
    </source>
</evidence>
<protein>
    <recommendedName>
        <fullName evidence="2">Endoplasmic reticulum metallopeptidase 1/1-A TM domain-containing protein</fullName>
    </recommendedName>
</protein>
<evidence type="ECO:0000313" key="4">
    <source>
        <dbReference type="Proteomes" id="UP001162156"/>
    </source>
</evidence>
<keyword evidence="1" id="KW-1133">Transmembrane helix</keyword>
<evidence type="ECO:0000256" key="1">
    <source>
        <dbReference type="SAM" id="Phobius"/>
    </source>
</evidence>
<feature type="domain" description="Endoplasmic reticulum metallopeptidase 1/1-A TM" evidence="2">
    <location>
        <begin position="14"/>
        <end position="106"/>
    </location>
</feature>
<proteinExistence type="predicted"/>
<evidence type="ECO:0000259" key="2">
    <source>
        <dbReference type="Pfam" id="PF22249"/>
    </source>
</evidence>
<feature type="transmembrane region" description="Helical" evidence="1">
    <location>
        <begin position="63"/>
        <end position="86"/>
    </location>
</feature>
<organism evidence="3 4">
    <name type="scientific">Rhamnusium bicolor</name>
    <dbReference type="NCBI Taxonomy" id="1586634"/>
    <lineage>
        <taxon>Eukaryota</taxon>
        <taxon>Metazoa</taxon>
        <taxon>Ecdysozoa</taxon>
        <taxon>Arthropoda</taxon>
        <taxon>Hexapoda</taxon>
        <taxon>Insecta</taxon>
        <taxon>Pterygota</taxon>
        <taxon>Neoptera</taxon>
        <taxon>Endopterygota</taxon>
        <taxon>Coleoptera</taxon>
        <taxon>Polyphaga</taxon>
        <taxon>Cucujiformia</taxon>
        <taxon>Chrysomeloidea</taxon>
        <taxon>Cerambycidae</taxon>
        <taxon>Lepturinae</taxon>
        <taxon>Rhagiini</taxon>
        <taxon>Rhamnusium</taxon>
    </lineage>
</organism>
<comment type="caution">
    <text evidence="3">The sequence shown here is derived from an EMBL/GenBank/DDBJ whole genome shotgun (WGS) entry which is preliminary data.</text>
</comment>
<accession>A0AAV8XKJ2</accession>
<dbReference type="Pfam" id="PF22249">
    <property type="entry name" value="ERMP1-TM"/>
    <property type="match status" value="1"/>
</dbReference>
<reference evidence="3" key="1">
    <citation type="journal article" date="2023" name="Insect Mol. Biol.">
        <title>Genome sequencing provides insights into the evolution of gene families encoding plant cell wall-degrading enzymes in longhorned beetles.</title>
        <authorList>
            <person name="Shin N.R."/>
            <person name="Okamura Y."/>
            <person name="Kirsch R."/>
            <person name="Pauchet Y."/>
        </authorList>
    </citation>
    <scope>NUCLEOTIDE SEQUENCE</scope>
    <source>
        <strain evidence="3">RBIC_L_NR</strain>
    </source>
</reference>
<feature type="transmembrane region" description="Helical" evidence="1">
    <location>
        <begin position="23"/>
        <end position="51"/>
    </location>
</feature>